<keyword evidence="2 7" id="KW-0698">rRNA processing</keyword>
<dbReference type="InterPro" id="IPR029063">
    <property type="entry name" value="SAM-dependent_MTases_sf"/>
</dbReference>
<feature type="domain" description="Ribosomal RNA adenine methylase transferase N-terminal" evidence="9">
    <location>
        <begin position="35"/>
        <end position="210"/>
    </location>
</feature>
<comment type="function">
    <text evidence="7">Specifically dimethylates two adjacent adenosines (A1518 and A1519) in the loop of a conserved hairpin near the 3'-end of 16S rRNA in the 30S particle. May play a critical role in biogenesis of 30S subunits.</text>
</comment>
<dbReference type="OrthoDB" id="9814755at2"/>
<dbReference type="Gene3D" id="1.10.8.100">
    <property type="entry name" value="Ribosomal RNA adenine dimethylase-like, domain 2"/>
    <property type="match status" value="1"/>
</dbReference>
<keyword evidence="3 7" id="KW-0489">Methyltransferase</keyword>
<dbReference type="EC" id="2.1.1.182" evidence="7"/>
<accession>C6LJL7</accession>
<gene>
    <name evidence="7" type="primary">rsmA</name>
    <name evidence="7 10" type="synonym">ksgA</name>
    <name evidence="10" type="ORF">BRYFOR_08854</name>
</gene>
<evidence type="ECO:0000313" key="10">
    <source>
        <dbReference type="EMBL" id="EET59140.1"/>
    </source>
</evidence>
<dbReference type="PROSITE" id="PS01131">
    <property type="entry name" value="RRNA_A_DIMETH"/>
    <property type="match status" value="1"/>
</dbReference>
<feature type="binding site" evidence="7 8">
    <location>
        <position position="125"/>
    </location>
    <ligand>
        <name>S-adenosyl-L-methionine</name>
        <dbReference type="ChEBI" id="CHEBI:59789"/>
    </ligand>
</feature>
<feature type="binding site" evidence="7 8">
    <location>
        <position position="76"/>
    </location>
    <ligand>
        <name>S-adenosyl-L-methionine</name>
        <dbReference type="ChEBI" id="CHEBI:59789"/>
    </ligand>
</feature>
<dbReference type="Gene3D" id="3.40.50.150">
    <property type="entry name" value="Vaccinia Virus protein VP39"/>
    <property type="match status" value="1"/>
</dbReference>
<proteinExistence type="inferred from homology"/>
<dbReference type="RefSeq" id="WP_006863617.1">
    <property type="nucleotide sequence ID" value="NZ_ACCL02000021.1"/>
</dbReference>
<evidence type="ECO:0000256" key="1">
    <source>
        <dbReference type="ARBA" id="ARBA00022490"/>
    </source>
</evidence>
<keyword evidence="1 7" id="KW-0963">Cytoplasm</keyword>
<dbReference type="Proteomes" id="UP000005561">
    <property type="component" value="Unassembled WGS sequence"/>
</dbReference>
<dbReference type="NCBIfam" id="TIGR00755">
    <property type="entry name" value="ksgA"/>
    <property type="match status" value="1"/>
</dbReference>
<dbReference type="GO" id="GO:0003723">
    <property type="term" value="F:RNA binding"/>
    <property type="evidence" value="ECO:0007669"/>
    <property type="project" value="UniProtKB-UniRule"/>
</dbReference>
<evidence type="ECO:0000256" key="7">
    <source>
        <dbReference type="HAMAP-Rule" id="MF_00607"/>
    </source>
</evidence>
<dbReference type="InterPro" id="IPR011530">
    <property type="entry name" value="rRNA_adenine_dimethylase"/>
</dbReference>
<dbReference type="EMBL" id="ACCL02000021">
    <property type="protein sequence ID" value="EET59140.1"/>
    <property type="molecule type" value="Genomic_DNA"/>
</dbReference>
<dbReference type="SUPFAM" id="SSF53335">
    <property type="entry name" value="S-adenosyl-L-methionine-dependent methyltransferases"/>
    <property type="match status" value="1"/>
</dbReference>
<organism evidence="10 11">
    <name type="scientific">Marvinbryantia formatexigens DSM 14469</name>
    <dbReference type="NCBI Taxonomy" id="478749"/>
    <lineage>
        <taxon>Bacteria</taxon>
        <taxon>Bacillati</taxon>
        <taxon>Bacillota</taxon>
        <taxon>Clostridia</taxon>
        <taxon>Lachnospirales</taxon>
        <taxon>Lachnospiraceae</taxon>
        <taxon>Marvinbryantia</taxon>
    </lineage>
</organism>
<dbReference type="InterPro" id="IPR020598">
    <property type="entry name" value="rRNA_Ade_methylase_Trfase_N"/>
</dbReference>
<keyword evidence="11" id="KW-1185">Reference proteome</keyword>
<evidence type="ECO:0000256" key="4">
    <source>
        <dbReference type="ARBA" id="ARBA00022679"/>
    </source>
</evidence>
<dbReference type="HAMAP" id="MF_00607">
    <property type="entry name" value="16SrRNA_methyltr_A"/>
    <property type="match status" value="1"/>
</dbReference>
<sequence>MEKLSNPQNTIAVIQKYEFAFQKKFGQNFLIDGHVLDKIIAAADITKEDFVLEIGPGIGTMTQYLSEAAGRVLAVEIDKMLIPILHETLAGYENVEILNEDILKVDIAALVEEKNGGKPIKVVANLPYYITTPIIMGLLEQHVPVKSITVMVQKEVAQRMQAQPGSKDYGALSLAVQYYCEPYIAANVPPNCFIPRPKVGSAVIRLTAHREPPVKTEHEKLMFALIRASFNQRRKTLANGLSNAPELTFTKEEITGAIEKLGVPAGVRGETLALEQFAQLANILGGKRTNDTDCDCGR</sequence>
<evidence type="ECO:0000256" key="6">
    <source>
        <dbReference type="ARBA" id="ARBA00022884"/>
    </source>
</evidence>
<dbReference type="GO" id="GO:0052908">
    <property type="term" value="F:16S rRNA (adenine(1518)-N(6)/adenine(1519)-N(6))-dimethyltransferase activity"/>
    <property type="evidence" value="ECO:0007669"/>
    <property type="project" value="UniProtKB-EC"/>
</dbReference>
<feature type="binding site" evidence="7 8">
    <location>
        <position position="55"/>
    </location>
    <ligand>
        <name>S-adenosyl-L-methionine</name>
        <dbReference type="ChEBI" id="CHEBI:59789"/>
    </ligand>
</feature>
<evidence type="ECO:0000256" key="2">
    <source>
        <dbReference type="ARBA" id="ARBA00022552"/>
    </source>
</evidence>
<name>C6LJL7_9FIRM</name>
<evidence type="ECO:0000256" key="8">
    <source>
        <dbReference type="PROSITE-ProRule" id="PRU01026"/>
    </source>
</evidence>
<dbReference type="FunFam" id="3.40.50.150:FF:000023">
    <property type="entry name" value="Ribosomal RNA small subunit methyltransferase A"/>
    <property type="match status" value="1"/>
</dbReference>
<comment type="subcellular location">
    <subcellularLocation>
        <location evidence="7">Cytoplasm</location>
    </subcellularLocation>
</comment>
<keyword evidence="4 7" id="KW-0808">Transferase</keyword>
<dbReference type="CDD" id="cd02440">
    <property type="entry name" value="AdoMet_MTases"/>
    <property type="match status" value="1"/>
</dbReference>
<dbReference type="PANTHER" id="PTHR11727">
    <property type="entry name" value="DIMETHYLADENOSINE TRANSFERASE"/>
    <property type="match status" value="1"/>
</dbReference>
<dbReference type="AlphaFoldDB" id="C6LJL7"/>
<dbReference type="InterPro" id="IPR023165">
    <property type="entry name" value="rRNA_Ade_diMease-like_C"/>
</dbReference>
<dbReference type="STRING" id="168384.SAMN05660368_01950"/>
<evidence type="ECO:0000313" key="11">
    <source>
        <dbReference type="Proteomes" id="UP000005561"/>
    </source>
</evidence>
<comment type="similarity">
    <text evidence="7">Belongs to the class I-like SAM-binding methyltransferase superfamily. rRNA adenine N(6)-methyltransferase family. RsmA subfamily.</text>
</comment>
<evidence type="ECO:0000256" key="3">
    <source>
        <dbReference type="ARBA" id="ARBA00022603"/>
    </source>
</evidence>
<reference evidence="10" key="1">
    <citation type="submission" date="2009-07" db="EMBL/GenBank/DDBJ databases">
        <authorList>
            <person name="Weinstock G."/>
            <person name="Sodergren E."/>
            <person name="Clifton S."/>
            <person name="Fulton L."/>
            <person name="Fulton B."/>
            <person name="Courtney L."/>
            <person name="Fronick C."/>
            <person name="Harrison M."/>
            <person name="Strong C."/>
            <person name="Farmer C."/>
            <person name="Delahaunty K."/>
            <person name="Markovic C."/>
            <person name="Hall O."/>
            <person name="Minx P."/>
            <person name="Tomlinson C."/>
            <person name="Mitreva M."/>
            <person name="Nelson J."/>
            <person name="Hou S."/>
            <person name="Wollam A."/>
            <person name="Pepin K.H."/>
            <person name="Johnson M."/>
            <person name="Bhonagiri V."/>
            <person name="Nash W.E."/>
            <person name="Warren W."/>
            <person name="Chinwalla A."/>
            <person name="Mardis E.R."/>
            <person name="Wilson R.K."/>
        </authorList>
    </citation>
    <scope>NUCLEOTIDE SEQUENCE [LARGE SCALE GENOMIC DNA]</scope>
    <source>
        <strain evidence="10">DSM 14469</strain>
    </source>
</reference>
<dbReference type="GO" id="GO:0005829">
    <property type="term" value="C:cytosol"/>
    <property type="evidence" value="ECO:0007669"/>
    <property type="project" value="TreeGrafter"/>
</dbReference>
<dbReference type="SMART" id="SM00650">
    <property type="entry name" value="rADc"/>
    <property type="match status" value="1"/>
</dbReference>
<feature type="binding site" evidence="7 8">
    <location>
        <position position="30"/>
    </location>
    <ligand>
        <name>S-adenosyl-L-methionine</name>
        <dbReference type="ChEBI" id="CHEBI:59789"/>
    </ligand>
</feature>
<dbReference type="eggNOG" id="COG0030">
    <property type="taxonomic scope" value="Bacteria"/>
</dbReference>
<dbReference type="InterPro" id="IPR001737">
    <property type="entry name" value="KsgA/Erm"/>
</dbReference>
<evidence type="ECO:0000256" key="5">
    <source>
        <dbReference type="ARBA" id="ARBA00022691"/>
    </source>
</evidence>
<protein>
    <recommendedName>
        <fullName evidence="7">Ribosomal RNA small subunit methyltransferase A</fullName>
        <ecNumber evidence="7">2.1.1.182</ecNumber>
    </recommendedName>
    <alternativeName>
        <fullName evidence="7">16S rRNA (adenine(1518)-N(6)/adenine(1519)-N(6))-dimethyltransferase</fullName>
    </alternativeName>
    <alternativeName>
        <fullName evidence="7">16S rRNA dimethyladenosine transferase</fullName>
    </alternativeName>
    <alternativeName>
        <fullName evidence="7">16S rRNA dimethylase</fullName>
    </alternativeName>
    <alternativeName>
        <fullName evidence="7">S-adenosylmethionine-6-N', N'-adenosyl(rRNA) dimethyltransferase</fullName>
    </alternativeName>
</protein>
<comment type="caution">
    <text evidence="10">The sequence shown here is derived from an EMBL/GenBank/DDBJ whole genome shotgun (WGS) entry which is preliminary data.</text>
</comment>
<dbReference type="PANTHER" id="PTHR11727:SF7">
    <property type="entry name" value="DIMETHYLADENOSINE TRANSFERASE-RELATED"/>
    <property type="match status" value="1"/>
</dbReference>
<comment type="catalytic activity">
    <reaction evidence="7">
        <text>adenosine(1518)/adenosine(1519) in 16S rRNA + 4 S-adenosyl-L-methionine = N(6)-dimethyladenosine(1518)/N(6)-dimethyladenosine(1519) in 16S rRNA + 4 S-adenosyl-L-homocysteine + 4 H(+)</text>
        <dbReference type="Rhea" id="RHEA:19609"/>
        <dbReference type="Rhea" id="RHEA-COMP:10232"/>
        <dbReference type="Rhea" id="RHEA-COMP:10233"/>
        <dbReference type="ChEBI" id="CHEBI:15378"/>
        <dbReference type="ChEBI" id="CHEBI:57856"/>
        <dbReference type="ChEBI" id="CHEBI:59789"/>
        <dbReference type="ChEBI" id="CHEBI:74411"/>
        <dbReference type="ChEBI" id="CHEBI:74493"/>
        <dbReference type="EC" id="2.1.1.182"/>
    </reaction>
</comment>
<keyword evidence="6 7" id="KW-0694">RNA-binding</keyword>
<keyword evidence="5 7" id="KW-0949">S-adenosyl-L-methionine</keyword>
<feature type="binding site" evidence="7 8">
    <location>
        <position position="28"/>
    </location>
    <ligand>
        <name>S-adenosyl-L-methionine</name>
        <dbReference type="ChEBI" id="CHEBI:59789"/>
    </ligand>
</feature>
<dbReference type="Pfam" id="PF00398">
    <property type="entry name" value="RrnaAD"/>
    <property type="match status" value="1"/>
</dbReference>
<dbReference type="InterPro" id="IPR020596">
    <property type="entry name" value="rRNA_Ade_Mease_Trfase_CS"/>
</dbReference>
<evidence type="ECO:0000259" key="9">
    <source>
        <dbReference type="SMART" id="SM00650"/>
    </source>
</evidence>
<feature type="binding site" evidence="7 8">
    <location>
        <position position="101"/>
    </location>
    <ligand>
        <name>S-adenosyl-L-methionine</name>
        <dbReference type="ChEBI" id="CHEBI:59789"/>
    </ligand>
</feature>
<dbReference type="PROSITE" id="PS51689">
    <property type="entry name" value="SAM_RNA_A_N6_MT"/>
    <property type="match status" value="1"/>
</dbReference>